<dbReference type="InterPro" id="IPR052159">
    <property type="entry name" value="Competence_DNA_uptake"/>
</dbReference>
<dbReference type="EMBL" id="JASGCB010000004">
    <property type="protein sequence ID" value="MDI9259353.1"/>
    <property type="molecule type" value="Genomic_DNA"/>
</dbReference>
<keyword evidence="4 6" id="KW-1133">Transmembrane helix</keyword>
<comment type="caution">
    <text evidence="8">The sequence shown here is derived from an EMBL/GenBank/DDBJ whole genome shotgun (WGS) entry which is preliminary data.</text>
</comment>
<feature type="transmembrane region" description="Helical" evidence="6">
    <location>
        <begin position="500"/>
        <end position="521"/>
    </location>
</feature>
<dbReference type="InterPro" id="IPR004477">
    <property type="entry name" value="ComEC_N"/>
</dbReference>
<sequence length="528" mass="57263">MEGPHHVWGTWWVIGRGPSIAVTRVRLHALAIISFLAGEWSRYVWGWRAAGLVAASLAVPALAWSAWRRELRPMFVMAASLASGILVGAAWAAWQPARPSAPPGARDVIAGQVQSVKVTHRRSEIVLAVRREGEDAHPCHYQALVFVERGARVDAGEWVEADGTFVASDRAPTAMDILSPLYLFDGRVRVLDRPQRFGQRVTAYMAARMEDVAPAGEREAILVALSMVFGNAPGSLPQGVSSDFLAAGVTHLLVASGSNVGFALDLAAIPWQTLFGRAFTRRRRVVYGAYALCAVWGFALLCGFQLAIFRAACGATYSIAAGMCGRRVHGYTVLWSSAWMAGVLDPADLLAPSMLMSLYASFAVCEAHALWHRIGLGRWVGRENARTSPLERARQMAASLARAFIAAAIIDAYMVPVLWWLFRQWTPYGALSTAVLEPAVEVLMPLIVLWSLMASLVHAWPWPPIAWCAEAMSRVGGAAMSAVLDFVHFVASWHGSLRSLAPLSFAGACALVLVLVAVAHVRVPQRRG</sequence>
<dbReference type="PANTHER" id="PTHR30619">
    <property type="entry name" value="DNA INTERNALIZATION/COMPETENCE PROTEIN COMEC/REC2"/>
    <property type="match status" value="1"/>
</dbReference>
<evidence type="ECO:0000256" key="5">
    <source>
        <dbReference type="ARBA" id="ARBA00023136"/>
    </source>
</evidence>
<name>A0ABT6XWD1_ALISE</name>
<feature type="transmembrane region" description="Helical" evidence="6">
    <location>
        <begin position="74"/>
        <end position="94"/>
    </location>
</feature>
<keyword evidence="2" id="KW-1003">Cell membrane</keyword>
<gene>
    <name evidence="8" type="ORF">QID03_04065</name>
</gene>
<feature type="transmembrane region" description="Helical" evidence="6">
    <location>
        <begin position="475"/>
        <end position="494"/>
    </location>
</feature>
<keyword evidence="5 6" id="KW-0472">Membrane</keyword>
<evidence type="ECO:0000256" key="2">
    <source>
        <dbReference type="ARBA" id="ARBA00022475"/>
    </source>
</evidence>
<comment type="subcellular location">
    <subcellularLocation>
        <location evidence="1">Cell membrane</location>
        <topology evidence="1">Multi-pass membrane protein</topology>
    </subcellularLocation>
</comment>
<dbReference type="RefSeq" id="WP_283202913.1">
    <property type="nucleotide sequence ID" value="NZ_JASGCB010000004.1"/>
</dbReference>
<evidence type="ECO:0000313" key="8">
    <source>
        <dbReference type="EMBL" id="MDI9259353.1"/>
    </source>
</evidence>
<feature type="transmembrane region" description="Helical" evidence="6">
    <location>
        <begin position="442"/>
        <end position="463"/>
    </location>
</feature>
<feature type="transmembrane region" description="Helical" evidence="6">
    <location>
        <begin position="285"/>
        <end position="308"/>
    </location>
</feature>
<feature type="transmembrane region" description="Helical" evidence="6">
    <location>
        <begin position="349"/>
        <end position="371"/>
    </location>
</feature>
<accession>A0ABT6XWD1</accession>
<organism evidence="8 9">
    <name type="scientific">Alicyclobacillus sendaiensis PA2</name>
    <dbReference type="NCBI Taxonomy" id="3029425"/>
    <lineage>
        <taxon>Bacteria</taxon>
        <taxon>Bacillati</taxon>
        <taxon>Bacillota</taxon>
        <taxon>Bacilli</taxon>
        <taxon>Bacillales</taxon>
        <taxon>Alicyclobacillaceae</taxon>
        <taxon>Alicyclobacillus</taxon>
    </lineage>
</organism>
<evidence type="ECO:0000256" key="3">
    <source>
        <dbReference type="ARBA" id="ARBA00022692"/>
    </source>
</evidence>
<protein>
    <submittedName>
        <fullName evidence="8">ComEC/Rec2 family competence protein</fullName>
    </submittedName>
</protein>
<dbReference type="Proteomes" id="UP001529245">
    <property type="component" value="Unassembled WGS sequence"/>
</dbReference>
<evidence type="ECO:0000256" key="1">
    <source>
        <dbReference type="ARBA" id="ARBA00004651"/>
    </source>
</evidence>
<feature type="transmembrane region" description="Helical" evidence="6">
    <location>
        <begin position="244"/>
        <end position="264"/>
    </location>
</feature>
<keyword evidence="3 6" id="KW-0812">Transmembrane</keyword>
<feature type="transmembrane region" description="Helical" evidence="6">
    <location>
        <begin position="45"/>
        <end position="67"/>
    </location>
</feature>
<evidence type="ECO:0000256" key="4">
    <source>
        <dbReference type="ARBA" id="ARBA00022989"/>
    </source>
</evidence>
<feature type="domain" description="ComEC/Rec2-related protein" evidence="7">
    <location>
        <begin position="234"/>
        <end position="519"/>
    </location>
</feature>
<proteinExistence type="predicted"/>
<evidence type="ECO:0000259" key="7">
    <source>
        <dbReference type="Pfam" id="PF03772"/>
    </source>
</evidence>
<feature type="transmembrane region" description="Helical" evidence="6">
    <location>
        <begin position="400"/>
        <end position="422"/>
    </location>
</feature>
<dbReference type="Pfam" id="PF03772">
    <property type="entry name" value="Competence"/>
    <property type="match status" value="1"/>
</dbReference>
<evidence type="ECO:0000256" key="6">
    <source>
        <dbReference type="SAM" id="Phobius"/>
    </source>
</evidence>
<dbReference type="PANTHER" id="PTHR30619:SF7">
    <property type="entry name" value="BETA-LACTAMASE DOMAIN PROTEIN"/>
    <property type="match status" value="1"/>
</dbReference>
<evidence type="ECO:0000313" key="9">
    <source>
        <dbReference type="Proteomes" id="UP001529245"/>
    </source>
</evidence>
<reference evidence="8 9" key="1">
    <citation type="submission" date="2023-04" db="EMBL/GenBank/DDBJ databases">
        <title>A. sendaiensis sub sp. chiapanensis a novel subspecie with specific adaptation in bacterial cell wall isolated from an active volcano.</title>
        <authorList>
            <person name="Alvarez Gutierrez P.E."/>
            <person name="Ortiz Cortes L.Y."/>
        </authorList>
    </citation>
    <scope>NUCLEOTIDE SEQUENCE [LARGE SCALE GENOMIC DNA]</scope>
    <source>
        <strain evidence="8 9">PA2</strain>
    </source>
</reference>
<keyword evidence="9" id="KW-1185">Reference proteome</keyword>